<keyword evidence="2" id="KW-1185">Reference proteome</keyword>
<dbReference type="InterPro" id="IPR037066">
    <property type="entry name" value="Plug_dom_sf"/>
</dbReference>
<name>A0ABT0TKF4_9FLAO</name>
<comment type="caution">
    <text evidence="1">The sequence shown here is derived from an EMBL/GenBank/DDBJ whole genome shotgun (WGS) entry which is preliminary data.</text>
</comment>
<organism evidence="1 2">
    <name type="scientific">Flavobacterium luminosum</name>
    <dbReference type="NCBI Taxonomy" id="2949086"/>
    <lineage>
        <taxon>Bacteria</taxon>
        <taxon>Pseudomonadati</taxon>
        <taxon>Bacteroidota</taxon>
        <taxon>Flavobacteriia</taxon>
        <taxon>Flavobacteriales</taxon>
        <taxon>Flavobacteriaceae</taxon>
        <taxon>Flavobacterium</taxon>
    </lineage>
</organism>
<sequence>MDRLKLIFNIIISLATQHFVFAQDSISPNEITTIDRQINETVFVSINNTAFITGETIFYKIYSLDKEHISKSDLSKIVYIELVNENKESVMKQKVFLDNGSGSGDFFIPTTWETGNYKLIAYTNWMLNFKSDYFANDITIYNPYKPSNKAINTSLDTLANKTTENNSEEITIKLNKTEFSHREAVNVTFDIQNKKLKEGNFSISVRKKDNLEQNSNWNPLTFVSSRKNTPSVVENLSSIHLPELRGEIIQGKITPKNTNLSVEGKNIALSIPGNSFAFKITKTDRNGNFIFLLDKPYENSNIIIQLVGNDLYDYTIEVTKQKNFDYSQLVFPNNLSFNSAMKESLEQRLIASQIENAYYSVKKDSIMPSNYNKPFYDHLAKEYILDNYTRFSSIKETIIEIIPRIYFKQQENKSYIYLDDYNEGNELPMPSLVLVDGLYISDINELFSYDPKNIQKIEVVYGGYQYGTMLFNGIVSFTTKSFDYESKLKGDFIIKPEVLRPIPQKEYYFPNYLQAKNLNRIPDFRHQLLWIPQIDLKKEINFFTSDVSGNFEIRIEGFSSMGTPVLVTKTFNVN</sequence>
<evidence type="ECO:0000313" key="1">
    <source>
        <dbReference type="EMBL" id="MCL9807977.1"/>
    </source>
</evidence>
<dbReference type="Gene3D" id="2.60.40.1930">
    <property type="match status" value="1"/>
</dbReference>
<dbReference type="RefSeq" id="WP_250590680.1">
    <property type="nucleotide sequence ID" value="NZ_JAMLJM010000001.1"/>
</dbReference>
<evidence type="ECO:0008006" key="3">
    <source>
        <dbReference type="Google" id="ProtNLM"/>
    </source>
</evidence>
<dbReference type="Gene3D" id="2.170.130.10">
    <property type="entry name" value="TonB-dependent receptor, plug domain"/>
    <property type="match status" value="1"/>
</dbReference>
<evidence type="ECO:0000313" key="2">
    <source>
        <dbReference type="Proteomes" id="UP001317191"/>
    </source>
</evidence>
<protein>
    <recommendedName>
        <fullName evidence="3">TonB-dependent receptor plug domain-containing protein</fullName>
    </recommendedName>
</protein>
<reference evidence="1 2" key="1">
    <citation type="submission" date="2022-05" db="EMBL/GenBank/DDBJ databases">
        <title>Flavobacterium sp., isolated from activated sludge.</title>
        <authorList>
            <person name="Ran Q."/>
        </authorList>
    </citation>
    <scope>NUCLEOTIDE SEQUENCE [LARGE SCALE GENOMIC DNA]</scope>
    <source>
        <strain evidence="1 2">HXWNR70</strain>
    </source>
</reference>
<dbReference type="EMBL" id="JAMLJM010000001">
    <property type="protein sequence ID" value="MCL9807977.1"/>
    <property type="molecule type" value="Genomic_DNA"/>
</dbReference>
<accession>A0ABT0TKF4</accession>
<dbReference type="Proteomes" id="UP001317191">
    <property type="component" value="Unassembled WGS sequence"/>
</dbReference>
<gene>
    <name evidence="1" type="ORF">NAT50_01235</name>
</gene>
<proteinExistence type="predicted"/>